<organism evidence="2 3">
    <name type="scientific">Amycolatopsis saalfeldensis</name>
    <dbReference type="NCBI Taxonomy" id="394193"/>
    <lineage>
        <taxon>Bacteria</taxon>
        <taxon>Bacillati</taxon>
        <taxon>Actinomycetota</taxon>
        <taxon>Actinomycetes</taxon>
        <taxon>Pseudonocardiales</taxon>
        <taxon>Pseudonocardiaceae</taxon>
        <taxon>Amycolatopsis</taxon>
    </lineage>
</organism>
<dbReference type="AlphaFoldDB" id="A0A1H8SWN2"/>
<dbReference type="EMBL" id="FOEF01000002">
    <property type="protein sequence ID" value="SEO83081.1"/>
    <property type="molecule type" value="Genomic_DNA"/>
</dbReference>
<dbReference type="STRING" id="394193.SAMN04489732_102318"/>
<reference evidence="2 3" key="1">
    <citation type="submission" date="2016-10" db="EMBL/GenBank/DDBJ databases">
        <authorList>
            <person name="de Groot N.N."/>
        </authorList>
    </citation>
    <scope>NUCLEOTIDE SEQUENCE [LARGE SCALE GENOMIC DNA]</scope>
    <source>
        <strain evidence="2 3">DSM 44993</strain>
    </source>
</reference>
<evidence type="ECO:0000313" key="3">
    <source>
        <dbReference type="Proteomes" id="UP000198582"/>
    </source>
</evidence>
<dbReference type="RefSeq" id="WP_245787175.1">
    <property type="nucleotide sequence ID" value="NZ_FOEF01000002.1"/>
</dbReference>
<proteinExistence type="predicted"/>
<name>A0A1H8SWN2_9PSEU</name>
<protein>
    <recommendedName>
        <fullName evidence="4">SprT-like family protein</fullName>
    </recommendedName>
</protein>
<accession>A0A1H8SWN2</accession>
<dbReference type="Proteomes" id="UP000198582">
    <property type="component" value="Unassembled WGS sequence"/>
</dbReference>
<gene>
    <name evidence="2" type="ORF">SAMN04489732_102318</name>
</gene>
<evidence type="ECO:0000256" key="1">
    <source>
        <dbReference type="SAM" id="MobiDB-lite"/>
    </source>
</evidence>
<keyword evidence="3" id="KW-1185">Reference proteome</keyword>
<evidence type="ECO:0008006" key="4">
    <source>
        <dbReference type="Google" id="ProtNLM"/>
    </source>
</evidence>
<sequence length="255" mass="27390">MDELGPTTRVMHAMEQLWAEVRRRHPDVPDAILVLASGTMGTTTEIHGHFARSRWHVGEGHEPRAEFFLGGEGLRRPAAAILGTTLHEAAHGLAATRDIVDVSDGRYHNKKFAALARELGVAAEQADRIGWSVTTALPATVASYQAQLAVLGNALKVWRHTETEVAQRAQDRAGPPPDDLAEPGDPEQPVLPPVNVAPVDGRGAHRGGANYFAAVCRCPKPRRIRAALSVFDLGDITCGVCGEAFSVVGSQILQR</sequence>
<evidence type="ECO:0000313" key="2">
    <source>
        <dbReference type="EMBL" id="SEO83081.1"/>
    </source>
</evidence>
<feature type="region of interest" description="Disordered" evidence="1">
    <location>
        <begin position="163"/>
        <end position="190"/>
    </location>
</feature>